<protein>
    <recommendedName>
        <fullName evidence="2">Ku70/Ku80 N-terminal alpha/beta domain-containing protein</fullName>
    </recommendedName>
</protein>
<proteinExistence type="predicted"/>
<dbReference type="SUPFAM" id="SSF53300">
    <property type="entry name" value="vWA-like"/>
    <property type="match status" value="1"/>
</dbReference>
<dbReference type="AlphaFoldDB" id="A0A8T0D3A2"/>
<comment type="caution">
    <text evidence="3">The sequence shown here is derived from an EMBL/GenBank/DDBJ whole genome shotgun (WGS) entry which is preliminary data.</text>
</comment>
<dbReference type="InterPro" id="IPR005161">
    <property type="entry name" value="Ku_N"/>
</dbReference>
<dbReference type="PANTHER" id="PTHR12604:SF2">
    <property type="entry name" value="X-RAY REPAIR CROSS-COMPLEMENTING PROTEIN 6"/>
    <property type="match status" value="1"/>
</dbReference>
<dbReference type="Pfam" id="PF03731">
    <property type="entry name" value="Ku_N"/>
    <property type="match status" value="1"/>
</dbReference>
<dbReference type="OrthoDB" id="6283659at2759"/>
<feature type="domain" description="Ku70/Ku80 N-terminal alpha/beta" evidence="2">
    <location>
        <begin position="32"/>
        <end position="217"/>
    </location>
</feature>
<dbReference type="GO" id="GO:0006303">
    <property type="term" value="P:double-strand break repair via nonhomologous end joining"/>
    <property type="evidence" value="ECO:0007669"/>
    <property type="project" value="TreeGrafter"/>
</dbReference>
<dbReference type="GO" id="GO:0000723">
    <property type="term" value="P:telomere maintenance"/>
    <property type="evidence" value="ECO:0007669"/>
    <property type="project" value="TreeGrafter"/>
</dbReference>
<dbReference type="GO" id="GO:0043564">
    <property type="term" value="C:Ku70:Ku80 complex"/>
    <property type="evidence" value="ECO:0007669"/>
    <property type="project" value="TreeGrafter"/>
</dbReference>
<dbReference type="Gene3D" id="3.40.50.410">
    <property type="entry name" value="von Willebrand factor, type A domain"/>
    <property type="match status" value="1"/>
</dbReference>
<dbReference type="GO" id="GO:0042162">
    <property type="term" value="F:telomeric DNA binding"/>
    <property type="evidence" value="ECO:0007669"/>
    <property type="project" value="TreeGrafter"/>
</dbReference>
<name>A0A8T0D3A2_9TREM</name>
<dbReference type="InterPro" id="IPR036465">
    <property type="entry name" value="vWFA_dom_sf"/>
</dbReference>
<evidence type="ECO:0000313" key="3">
    <source>
        <dbReference type="EMBL" id="KAF8562102.1"/>
    </source>
</evidence>
<dbReference type="EMBL" id="JTDF01021243">
    <property type="protein sequence ID" value="KAF8562102.1"/>
    <property type="molecule type" value="Genomic_DNA"/>
</dbReference>
<dbReference type="Proteomes" id="UP000699462">
    <property type="component" value="Unassembled WGS sequence"/>
</dbReference>
<feature type="region of interest" description="Disordered" evidence="1">
    <location>
        <begin position="1"/>
        <end position="26"/>
    </location>
</feature>
<evidence type="ECO:0000313" key="4">
    <source>
        <dbReference type="Proteomes" id="UP000699462"/>
    </source>
</evidence>
<reference evidence="3 4" key="1">
    <citation type="submission" date="2019-07" db="EMBL/GenBank/DDBJ databases">
        <title>Annotation for the trematode Paragonimus westermani.</title>
        <authorList>
            <person name="Choi Y.-J."/>
        </authorList>
    </citation>
    <scope>NUCLEOTIDE SEQUENCE [LARGE SCALE GENOMIC DNA]</scope>
    <source>
        <strain evidence="3">180907_Pwestermani</strain>
    </source>
</reference>
<evidence type="ECO:0000259" key="2">
    <source>
        <dbReference type="Pfam" id="PF03731"/>
    </source>
</evidence>
<sequence length="265" mass="29705">MSEIDKALDSFLEDDEEDPSNQTDSSPFRSGLIFLVDCTPSMFGLGADSKADFGARLAIRCCQVTQQNKAIAAPMDMVGLMFIRTRESSTPNLMNIKVIQPLAPPDATRILELENLQQLSPTELETKFGTMINPSGRTFGFCDVLCACQHMFLSCSKTLGYRHIYLFTDDPDPSNGNLHAKRQAISKMAFLKESGIELEVLPIKRDGIEFDFELFYQVSGSKFLILRLGNDHYDYDTGRLLIRGNHSRLLSCLFDIPTVKIIQSQ</sequence>
<accession>A0A8T0D3A2</accession>
<dbReference type="PANTHER" id="PTHR12604">
    <property type="entry name" value="KU AUTOANTIGEN DNA HELICASE"/>
    <property type="match status" value="1"/>
</dbReference>
<keyword evidence="4" id="KW-1185">Reference proteome</keyword>
<organism evidence="3 4">
    <name type="scientific">Paragonimus westermani</name>
    <dbReference type="NCBI Taxonomy" id="34504"/>
    <lineage>
        <taxon>Eukaryota</taxon>
        <taxon>Metazoa</taxon>
        <taxon>Spiralia</taxon>
        <taxon>Lophotrochozoa</taxon>
        <taxon>Platyhelminthes</taxon>
        <taxon>Trematoda</taxon>
        <taxon>Digenea</taxon>
        <taxon>Plagiorchiida</taxon>
        <taxon>Troglotremata</taxon>
        <taxon>Troglotrematidae</taxon>
        <taxon>Paragonimus</taxon>
    </lineage>
</organism>
<evidence type="ECO:0000256" key="1">
    <source>
        <dbReference type="SAM" id="MobiDB-lite"/>
    </source>
</evidence>
<dbReference type="GO" id="GO:0003690">
    <property type="term" value="F:double-stranded DNA binding"/>
    <property type="evidence" value="ECO:0007669"/>
    <property type="project" value="TreeGrafter"/>
</dbReference>
<gene>
    <name evidence="3" type="ORF">P879_06691</name>
</gene>